<dbReference type="Proteomes" id="UP000319257">
    <property type="component" value="Unassembled WGS sequence"/>
</dbReference>
<dbReference type="Pfam" id="PF01161">
    <property type="entry name" value="PBP"/>
    <property type="match status" value="1"/>
</dbReference>
<dbReference type="InterPro" id="IPR036610">
    <property type="entry name" value="PEBP-like_sf"/>
</dbReference>
<dbReference type="STRING" id="1093900.A0A507AJP0"/>
<accession>A0A507AJP0</accession>
<feature type="compositionally biased region" description="Low complexity" evidence="1">
    <location>
        <begin position="210"/>
        <end position="226"/>
    </location>
</feature>
<dbReference type="PANTHER" id="PTHR11362">
    <property type="entry name" value="PHOSPHATIDYLETHANOLAMINE-BINDING PROTEIN"/>
    <property type="match status" value="1"/>
</dbReference>
<dbReference type="OrthoDB" id="2506647at2759"/>
<feature type="region of interest" description="Disordered" evidence="1">
    <location>
        <begin position="197"/>
        <end position="232"/>
    </location>
</feature>
<dbReference type="PANTHER" id="PTHR11362:SF141">
    <property type="entry name" value="PHOSPHATIDYLETHANOLAMINE-BINDING PROTEIN"/>
    <property type="match status" value="1"/>
</dbReference>
<dbReference type="InterPro" id="IPR035810">
    <property type="entry name" value="PEBP_euk"/>
</dbReference>
<dbReference type="AlphaFoldDB" id="A0A507AJP0"/>
<dbReference type="GO" id="GO:0005543">
    <property type="term" value="F:phospholipid binding"/>
    <property type="evidence" value="ECO:0007669"/>
    <property type="project" value="TreeGrafter"/>
</dbReference>
<dbReference type="SUPFAM" id="SSF49777">
    <property type="entry name" value="PEBP-like"/>
    <property type="match status" value="1"/>
</dbReference>
<name>A0A507AJP0_9PEZI</name>
<dbReference type="EMBL" id="SKBQ01000064">
    <property type="protein sequence ID" value="TPX09662.1"/>
    <property type="molecule type" value="Genomic_DNA"/>
</dbReference>
<reference evidence="3 4" key="1">
    <citation type="submission" date="2019-06" db="EMBL/GenBank/DDBJ databases">
        <title>Draft genome sequence of the filamentous fungus Phialemoniopsis curvata isolated from diesel fuel.</title>
        <authorList>
            <person name="Varaljay V.A."/>
            <person name="Lyon W.J."/>
            <person name="Crouch A.L."/>
            <person name="Drake C.E."/>
            <person name="Hollomon J.M."/>
            <person name="Nadeau L.J."/>
            <person name="Nunn H.S."/>
            <person name="Stevenson B.S."/>
            <person name="Bojanowski C.L."/>
            <person name="Crookes-Goodson W.J."/>
        </authorList>
    </citation>
    <scope>NUCLEOTIDE SEQUENCE [LARGE SCALE GENOMIC DNA]</scope>
    <source>
        <strain evidence="3 4">D216</strain>
    </source>
</reference>
<evidence type="ECO:0000256" key="1">
    <source>
        <dbReference type="SAM" id="MobiDB-lite"/>
    </source>
</evidence>
<evidence type="ECO:0000313" key="4">
    <source>
        <dbReference type="Proteomes" id="UP000319257"/>
    </source>
</evidence>
<sequence>MYSPSLVLLATVAGALARTPAGFEPSSNTQLIVEYNNIAAMNGMMISKEASSKAPRLATAEKLTGTFAVIMVDLDIPSNTSRTNTLLHWMQMGLTSADRATMLNTTSGQNMAFVLENRQNTPAAAEYIGPNPPARNPLSHRYTEILVNVDNLQAASMNALATAARTRLGFNAMEVLMRAGLQNKVVAGNFFNVTNPGPATGNGGNGGGANRTSTDGGRTNTGTTTSARPGASNTSLINAGAVSGAQPALLLALATLAAVFLGF</sequence>
<proteinExistence type="predicted"/>
<dbReference type="CDD" id="cd00866">
    <property type="entry name" value="PEBP_euk"/>
    <property type="match status" value="1"/>
</dbReference>
<gene>
    <name evidence="3" type="ORF">E0L32_009135</name>
</gene>
<comment type="caution">
    <text evidence="3">The sequence shown here is derived from an EMBL/GenBank/DDBJ whole genome shotgun (WGS) entry which is preliminary data.</text>
</comment>
<evidence type="ECO:0000256" key="2">
    <source>
        <dbReference type="SAM" id="SignalP"/>
    </source>
</evidence>
<dbReference type="Gene3D" id="3.90.280.10">
    <property type="entry name" value="PEBP-like"/>
    <property type="match status" value="1"/>
</dbReference>
<protein>
    <recommendedName>
        <fullName evidence="5">PEBP-like protein</fullName>
    </recommendedName>
</protein>
<keyword evidence="4" id="KW-1185">Reference proteome</keyword>
<evidence type="ECO:0000313" key="3">
    <source>
        <dbReference type="EMBL" id="TPX09662.1"/>
    </source>
</evidence>
<dbReference type="InParanoid" id="A0A507AJP0"/>
<dbReference type="RefSeq" id="XP_030991373.1">
    <property type="nucleotide sequence ID" value="XM_031144067.1"/>
</dbReference>
<dbReference type="GO" id="GO:0046578">
    <property type="term" value="P:regulation of Ras protein signal transduction"/>
    <property type="evidence" value="ECO:0007669"/>
    <property type="project" value="TreeGrafter"/>
</dbReference>
<evidence type="ECO:0008006" key="5">
    <source>
        <dbReference type="Google" id="ProtNLM"/>
    </source>
</evidence>
<feature type="signal peptide" evidence="2">
    <location>
        <begin position="1"/>
        <end position="17"/>
    </location>
</feature>
<dbReference type="InterPro" id="IPR008914">
    <property type="entry name" value="PEBP"/>
</dbReference>
<feature type="compositionally biased region" description="Gly residues" evidence="1">
    <location>
        <begin position="200"/>
        <end position="209"/>
    </location>
</feature>
<dbReference type="GO" id="GO:0030414">
    <property type="term" value="F:peptidase inhibitor activity"/>
    <property type="evidence" value="ECO:0007669"/>
    <property type="project" value="TreeGrafter"/>
</dbReference>
<organism evidence="3 4">
    <name type="scientific">Thyridium curvatum</name>
    <dbReference type="NCBI Taxonomy" id="1093900"/>
    <lineage>
        <taxon>Eukaryota</taxon>
        <taxon>Fungi</taxon>
        <taxon>Dikarya</taxon>
        <taxon>Ascomycota</taxon>
        <taxon>Pezizomycotina</taxon>
        <taxon>Sordariomycetes</taxon>
        <taxon>Sordariomycetidae</taxon>
        <taxon>Thyridiales</taxon>
        <taxon>Thyridiaceae</taxon>
        <taxon>Thyridium</taxon>
    </lineage>
</organism>
<dbReference type="GO" id="GO:0030162">
    <property type="term" value="P:regulation of proteolysis"/>
    <property type="evidence" value="ECO:0007669"/>
    <property type="project" value="TreeGrafter"/>
</dbReference>
<keyword evidence="2" id="KW-0732">Signal</keyword>
<feature type="chain" id="PRO_5021388275" description="PEBP-like protein" evidence="2">
    <location>
        <begin position="18"/>
        <end position="263"/>
    </location>
</feature>
<dbReference type="GeneID" id="41976582"/>